<protein>
    <recommendedName>
        <fullName evidence="8">Nicotinamidase</fullName>
        <ecNumber evidence="6">3.5.1.19</ecNumber>
    </recommendedName>
    <alternativeName>
        <fullName evidence="7">Nicotinamide deamidase</fullName>
    </alternativeName>
</protein>
<dbReference type="GO" id="GO:0019363">
    <property type="term" value="P:pyridine nucleotide biosynthetic process"/>
    <property type="evidence" value="ECO:0007669"/>
    <property type="project" value="UniProtKB-KW"/>
</dbReference>
<evidence type="ECO:0000313" key="11">
    <source>
        <dbReference type="EMBL" id="SCC81769.1"/>
    </source>
</evidence>
<evidence type="ECO:0000256" key="7">
    <source>
        <dbReference type="ARBA" id="ARBA00043224"/>
    </source>
</evidence>
<comment type="pathway">
    <text evidence="5">Cofactor biosynthesis; nicotinate biosynthesis; nicotinate from nicotinamide: step 1/1.</text>
</comment>
<evidence type="ECO:0000256" key="4">
    <source>
        <dbReference type="ARBA" id="ARBA00022801"/>
    </source>
</evidence>
<dbReference type="CDD" id="cd01011">
    <property type="entry name" value="nicotinamidase"/>
    <property type="match status" value="1"/>
</dbReference>
<evidence type="ECO:0000256" key="1">
    <source>
        <dbReference type="ARBA" id="ARBA00006336"/>
    </source>
</evidence>
<feature type="domain" description="Isochorismatase-like" evidence="9">
    <location>
        <begin position="13"/>
        <end position="213"/>
    </location>
</feature>
<dbReference type="GO" id="GO:0046872">
    <property type="term" value="F:metal ion binding"/>
    <property type="evidence" value="ECO:0007669"/>
    <property type="project" value="UniProtKB-KW"/>
</dbReference>
<comment type="caution">
    <text evidence="10">The sequence shown here is derived from an EMBL/GenBank/DDBJ whole genome shotgun (WGS) entry which is preliminary data.</text>
</comment>
<dbReference type="RefSeq" id="WP_074445400.1">
    <property type="nucleotide sequence ID" value="NZ_FMBM01000002.1"/>
</dbReference>
<sequence length="220" mass="24074">MPMTDLALRPDDAFLVTDLQYDFLPGGALAVPDGDAVIAPINALVKRFQRAGAHVLLTQDWHPPGHFSFASSHEGKEPFAQVEMAYGPQILWPDHCVQGTRGAEIVRNLEADCAELVIRKGYNPAIDSYSAFREADHETMTGLAGYLRERGLRRVFLAGLALDFCVFWSARDAVEAGFETVLVTDACRAIDMDGSREKALADMREKGVVFCETGDILGNG</sequence>
<evidence type="ECO:0000313" key="13">
    <source>
        <dbReference type="Proteomes" id="UP000182800"/>
    </source>
</evidence>
<evidence type="ECO:0000259" key="9">
    <source>
        <dbReference type="Pfam" id="PF00857"/>
    </source>
</evidence>
<evidence type="ECO:0000256" key="6">
    <source>
        <dbReference type="ARBA" id="ARBA00039017"/>
    </source>
</evidence>
<keyword evidence="3" id="KW-0479">Metal-binding</keyword>
<name>A0A0P7Y3Z0_9HYPH</name>
<dbReference type="STRING" id="1653334.GA0071312_2732"/>
<keyword evidence="2" id="KW-0662">Pyridine nucleotide biosynthesis</keyword>
<proteinExistence type="inferred from homology"/>
<dbReference type="Proteomes" id="UP000050497">
    <property type="component" value="Unassembled WGS sequence"/>
</dbReference>
<dbReference type="Proteomes" id="UP000182800">
    <property type="component" value="Unassembled WGS sequence"/>
</dbReference>
<dbReference type="FunFam" id="3.40.50.850:FF:000006">
    <property type="entry name" value="Bifunctional pyrazinamidase/nicotinamidase"/>
    <property type="match status" value="1"/>
</dbReference>
<dbReference type="Pfam" id="PF00857">
    <property type="entry name" value="Isochorismatase"/>
    <property type="match status" value="1"/>
</dbReference>
<reference evidence="10 12" key="1">
    <citation type="submission" date="2015-09" db="EMBL/GenBank/DDBJ databases">
        <title>Identification and resolution of microdiversity through metagenomic sequencing of parallel consortia.</title>
        <authorList>
            <person name="Nelson W.C."/>
            <person name="Romine M.F."/>
            <person name="Lindemann S.R."/>
        </authorList>
    </citation>
    <scope>NUCLEOTIDE SEQUENCE [LARGE SCALE GENOMIC DNA]</scope>
    <source>
        <strain evidence="10">HL-109</strain>
    </source>
</reference>
<reference evidence="11 13" key="2">
    <citation type="submission" date="2016-08" db="EMBL/GenBank/DDBJ databases">
        <authorList>
            <person name="Varghese N."/>
            <person name="Submissions Spin"/>
        </authorList>
    </citation>
    <scope>NUCLEOTIDE SEQUENCE [LARGE SCALE GENOMIC DNA]</scope>
    <source>
        <strain evidence="11 13">HL-109</strain>
    </source>
</reference>
<dbReference type="PATRIC" id="fig|1653334.4.peg.2594"/>
<dbReference type="AlphaFoldDB" id="A0A0P7Y3Z0"/>
<dbReference type="OrthoDB" id="9791276at2"/>
<dbReference type="Gene3D" id="3.40.50.850">
    <property type="entry name" value="Isochorismatase-like"/>
    <property type="match status" value="1"/>
</dbReference>
<dbReference type="GO" id="GO:0008936">
    <property type="term" value="F:nicotinamidase activity"/>
    <property type="evidence" value="ECO:0007669"/>
    <property type="project" value="UniProtKB-EC"/>
</dbReference>
<evidence type="ECO:0000256" key="5">
    <source>
        <dbReference type="ARBA" id="ARBA00037900"/>
    </source>
</evidence>
<dbReference type="EC" id="3.5.1.19" evidence="6"/>
<dbReference type="EMBL" id="FMBM01000002">
    <property type="protein sequence ID" value="SCC81769.1"/>
    <property type="molecule type" value="Genomic_DNA"/>
</dbReference>
<dbReference type="EMBL" id="LJSX01000009">
    <property type="protein sequence ID" value="KPQ11238.1"/>
    <property type="molecule type" value="Genomic_DNA"/>
</dbReference>
<evidence type="ECO:0000256" key="2">
    <source>
        <dbReference type="ARBA" id="ARBA00022642"/>
    </source>
</evidence>
<evidence type="ECO:0000256" key="3">
    <source>
        <dbReference type="ARBA" id="ARBA00022723"/>
    </source>
</evidence>
<evidence type="ECO:0000313" key="10">
    <source>
        <dbReference type="EMBL" id="KPQ11238.1"/>
    </source>
</evidence>
<organism evidence="10 12">
    <name type="scientific">Saliniramus fredricksonii</name>
    <dbReference type="NCBI Taxonomy" id="1653334"/>
    <lineage>
        <taxon>Bacteria</taxon>
        <taxon>Pseudomonadati</taxon>
        <taxon>Pseudomonadota</taxon>
        <taxon>Alphaproteobacteria</taxon>
        <taxon>Hyphomicrobiales</taxon>
        <taxon>Salinarimonadaceae</taxon>
        <taxon>Saliniramus</taxon>
    </lineage>
</organism>
<comment type="similarity">
    <text evidence="1">Belongs to the isochorismatase family.</text>
</comment>
<dbReference type="NCBIfam" id="NF008623">
    <property type="entry name" value="PRK11609.1"/>
    <property type="match status" value="1"/>
</dbReference>
<dbReference type="PANTHER" id="PTHR11080:SF2">
    <property type="entry name" value="LD05707P"/>
    <property type="match status" value="1"/>
</dbReference>
<accession>A0A0P7Y3Z0</accession>
<dbReference type="InterPro" id="IPR000868">
    <property type="entry name" value="Isochorismatase-like_dom"/>
</dbReference>
<evidence type="ECO:0000256" key="8">
    <source>
        <dbReference type="ARBA" id="ARBA00072277"/>
    </source>
</evidence>
<keyword evidence="4" id="KW-0378">Hydrolase</keyword>
<dbReference type="SUPFAM" id="SSF52499">
    <property type="entry name" value="Isochorismatase-like hydrolases"/>
    <property type="match status" value="1"/>
</dbReference>
<evidence type="ECO:0000313" key="12">
    <source>
        <dbReference type="Proteomes" id="UP000050497"/>
    </source>
</evidence>
<dbReference type="InterPro" id="IPR052347">
    <property type="entry name" value="Isochorismatase_Nicotinamidase"/>
</dbReference>
<gene>
    <name evidence="10" type="primary">pncA</name>
    <name evidence="11" type="ORF">GA0071312_2732</name>
    <name evidence="10" type="ORF">HLUCCO17_07590</name>
</gene>
<keyword evidence="13" id="KW-1185">Reference proteome</keyword>
<dbReference type="InterPro" id="IPR036380">
    <property type="entry name" value="Isochorismatase-like_sf"/>
</dbReference>
<dbReference type="PANTHER" id="PTHR11080">
    <property type="entry name" value="PYRAZINAMIDASE/NICOTINAMIDASE"/>
    <property type="match status" value="1"/>
</dbReference>